<dbReference type="Proteomes" id="UP000605259">
    <property type="component" value="Unassembled WGS sequence"/>
</dbReference>
<evidence type="ECO:0000313" key="3">
    <source>
        <dbReference type="EMBL" id="GGE76097.1"/>
    </source>
</evidence>
<dbReference type="GO" id="GO:0004519">
    <property type="term" value="F:endonuclease activity"/>
    <property type="evidence" value="ECO:0007669"/>
    <property type="project" value="InterPro"/>
</dbReference>
<proteinExistence type="predicted"/>
<reference evidence="3" key="1">
    <citation type="journal article" date="2014" name="Int. J. Syst. Evol. Microbiol.">
        <title>Complete genome sequence of Corynebacterium casei LMG S-19264T (=DSM 44701T), isolated from a smear-ripened cheese.</title>
        <authorList>
            <consortium name="US DOE Joint Genome Institute (JGI-PGF)"/>
            <person name="Walter F."/>
            <person name="Albersmeier A."/>
            <person name="Kalinowski J."/>
            <person name="Ruckert C."/>
        </authorList>
    </citation>
    <scope>NUCLEOTIDE SEQUENCE</scope>
    <source>
        <strain evidence="3">CGMCC 1.12698</strain>
    </source>
</reference>
<dbReference type="SUPFAM" id="SSF52540">
    <property type="entry name" value="P-loop containing nucleoside triphosphate hydrolases"/>
    <property type="match status" value="1"/>
</dbReference>
<dbReference type="AlphaFoldDB" id="A0A917EQM2"/>
<name>A0A917EQM2_9BACI</name>
<dbReference type="Gene3D" id="3.40.50.300">
    <property type="entry name" value="P-loop containing nucleotide triphosphate hydrolases"/>
    <property type="match status" value="1"/>
</dbReference>
<reference evidence="3" key="2">
    <citation type="submission" date="2020-09" db="EMBL/GenBank/DDBJ databases">
        <authorList>
            <person name="Sun Q."/>
            <person name="Zhou Y."/>
        </authorList>
    </citation>
    <scope>NUCLEOTIDE SEQUENCE</scope>
    <source>
        <strain evidence="3">CGMCC 1.12698</strain>
    </source>
</reference>
<evidence type="ECO:0000259" key="1">
    <source>
        <dbReference type="Pfam" id="PF04471"/>
    </source>
</evidence>
<dbReference type="RefSeq" id="WP_188389039.1">
    <property type="nucleotide sequence ID" value="NZ_BMFK01000002.1"/>
</dbReference>
<dbReference type="InterPro" id="IPR049052">
    <property type="entry name" value="nSTAND1"/>
</dbReference>
<dbReference type="InterPro" id="IPR007560">
    <property type="entry name" value="Restrct_endonuc_IV_Mrr"/>
</dbReference>
<evidence type="ECO:0000259" key="2">
    <source>
        <dbReference type="Pfam" id="PF20703"/>
    </source>
</evidence>
<evidence type="ECO:0008006" key="5">
    <source>
        <dbReference type="Google" id="ProtNLM"/>
    </source>
</evidence>
<dbReference type="SUPFAM" id="SSF52980">
    <property type="entry name" value="Restriction endonuclease-like"/>
    <property type="match status" value="1"/>
</dbReference>
<comment type="caution">
    <text evidence="3">The sequence shown here is derived from an EMBL/GenBank/DDBJ whole genome shotgun (WGS) entry which is preliminary data.</text>
</comment>
<feature type="domain" description="Novel STAND NTPase 1" evidence="2">
    <location>
        <begin position="251"/>
        <end position="433"/>
    </location>
</feature>
<dbReference type="EMBL" id="BMFK01000002">
    <property type="protein sequence ID" value="GGE76097.1"/>
    <property type="molecule type" value="Genomic_DNA"/>
</dbReference>
<sequence length="913" mass="103733">MGNFIEIVVSDKSTNTQKGKLLEVLGKELLSILQYEVMDEVRITAMEVDLLARNRISGETIFVECKAHQNTLSSDVLTKLLGNVFFKGVSSGWLFTTGPLSKDAKGFKEEWSQRPSEERRKLNIYTSDKLVELLINSGKICNPLTLPRDEKYTYAEENTLLVSEYGRFWAIKVLHVSAGVPFGVVLYDAENAKLITDKDVLNSLSKLQTSFDDLEFITSDLNKENNIITDEIIEELSNIATVTGGDQWADYRPSRPKDFVGREDLLREIFKYLNSVAENETSTRLLAIKAPSGWGKSSALLKLVSNAEGRRYKTKYFVHAVDVRAATSRRYGELSLLSCVNSAIEKGFINKPKKELIINSVNNPLASEGMNELLQSLKRESKVLVLCFDQFEEIFSKNELADLFESIRRLAIAIDAAKENIVLGFAWKTDGTTPTDHPAYYMWQSLSDRRREFQLSTFIPKEIHRALGIFSKELGQPLNPNLKKYLIDHCQGYPWLLKKLCIHVHSLIKSGIEQNEIMGKGLDIQALFERDLSELSASELACLKRIANESPADFFKMDQDFGSETVHALLNRRLIIRKAHKLILYWDIFRDYVLTGSVPQITVTYIPQGNLKKYNDLLQLLLNEREMSLTDLAKNLKISRKASENLIRDMVMFGNVTRQGEKIILLQETEIEAINKAYSFFNSHILLKTLVTQYGESFGVTSQEFGKTFINLYKESQFSEKTFEAYINRAINWFLGLNIMRFNHGKITYLSEKVPITKQILISKGRITVNAKLHPFLGAAPAERVLELITKVKAGINDEEELKKLGLRNAITVLKSLGLAIKQVDTLKLVNLYDDYEKVLANKVLETETLQLIEHYIKENEIPPTAKEVGTIVAGLLNREWKDASKTRTGLSLLKWHKWAMDIIGNKDPLVLV</sequence>
<evidence type="ECO:0000313" key="4">
    <source>
        <dbReference type="Proteomes" id="UP000605259"/>
    </source>
</evidence>
<dbReference type="InterPro" id="IPR027417">
    <property type="entry name" value="P-loop_NTPase"/>
</dbReference>
<gene>
    <name evidence="3" type="ORF">GCM10007140_27330</name>
</gene>
<dbReference type="Pfam" id="PF04471">
    <property type="entry name" value="Mrr_cat"/>
    <property type="match status" value="1"/>
</dbReference>
<feature type="domain" description="Restriction endonuclease type IV Mrr" evidence="1">
    <location>
        <begin position="20"/>
        <end position="133"/>
    </location>
</feature>
<dbReference type="InterPro" id="IPR011335">
    <property type="entry name" value="Restrct_endonuc-II-like"/>
</dbReference>
<dbReference type="Pfam" id="PF20703">
    <property type="entry name" value="nSTAND1"/>
    <property type="match status" value="1"/>
</dbReference>
<accession>A0A917EQM2</accession>
<dbReference type="GO" id="GO:0009307">
    <property type="term" value="P:DNA restriction-modification system"/>
    <property type="evidence" value="ECO:0007669"/>
    <property type="project" value="InterPro"/>
</dbReference>
<organism evidence="3 4">
    <name type="scientific">Priestia taiwanensis</name>
    <dbReference type="NCBI Taxonomy" id="1347902"/>
    <lineage>
        <taxon>Bacteria</taxon>
        <taxon>Bacillati</taxon>
        <taxon>Bacillota</taxon>
        <taxon>Bacilli</taxon>
        <taxon>Bacillales</taxon>
        <taxon>Bacillaceae</taxon>
        <taxon>Priestia</taxon>
    </lineage>
</organism>
<protein>
    <recommendedName>
        <fullName evidence="5">Restriction endonuclease type IV Mrr domain-containing protein</fullName>
    </recommendedName>
</protein>
<dbReference type="GO" id="GO:0003677">
    <property type="term" value="F:DNA binding"/>
    <property type="evidence" value="ECO:0007669"/>
    <property type="project" value="InterPro"/>
</dbReference>
<keyword evidence="4" id="KW-1185">Reference proteome</keyword>